<dbReference type="PROSITE" id="PS00136">
    <property type="entry name" value="SUBTILASE_ASP"/>
    <property type="match status" value="1"/>
</dbReference>
<evidence type="ECO:0000259" key="6">
    <source>
        <dbReference type="Pfam" id="PF00082"/>
    </source>
</evidence>
<dbReference type="PANTHER" id="PTHR43806:SF11">
    <property type="entry name" value="CEREVISIN-RELATED"/>
    <property type="match status" value="1"/>
</dbReference>
<dbReference type="Gene3D" id="3.40.50.200">
    <property type="entry name" value="Peptidase S8/S53 domain"/>
    <property type="match status" value="1"/>
</dbReference>
<dbReference type="PRINTS" id="PR00723">
    <property type="entry name" value="SUBTILISIN"/>
</dbReference>
<gene>
    <name evidence="7" type="ORF">SAMN02745163_03173</name>
</gene>
<dbReference type="SUPFAM" id="SSF52743">
    <property type="entry name" value="Subtilisin-like"/>
    <property type="match status" value="1"/>
</dbReference>
<name>A0A1M6PJ72_9CLOT</name>
<dbReference type="GO" id="GO:0006508">
    <property type="term" value="P:proteolysis"/>
    <property type="evidence" value="ECO:0007669"/>
    <property type="project" value="UniProtKB-KW"/>
</dbReference>
<sequence>MRGKNNLNQLTEEEFRLASENYINPEFINIVVEYEGEIIKKIRNISDITGFIFDENYVIISVPKAKFPEIINSLSQIVYTDPGGLYTLANLAPVEAVQAKDFHKNEYLPLTGKGVLIGILDTGIDYLNKEFIDDDGSTRIKYIWDQNIQGSKKPKGFVYGTEYSKEDINRAILEKDNGGDPYKIVPSIDEIGHGTSMASLAGANGRNPSLVGAAPDSEFVIVKLWPASEFVLDYFGAYNKGNVAYDTIDVLLAIKYLFEKGQQLKKPIVILIPIGTNVGSHTGATIIEKYIDKISRIRGTVVVTTAGNQADSDNHTTGIIENTGDYAILELKAGVGQKVLYFDIWANRPDKIALSIISPSGEIIDKIPAKLNQSTDIKFLYEGTKMSVKFFLPEEVTGDEKITIRATDVRDGIWQFKLIGELIVNGRYDAWLNQEKILASDTKFLNANSYTTVVIPGTSDKVITVGYYNQNNNSIVGESGRGYTRDGRVKPDIVAGGIQALVAKSGGGIGVLSGASVAGAITAGCCALLFQWGIIDRNDPNLYATKIKTYLIRGTKKRSGDIYPNPRWGYGALDMEVVFENIRSILNLTSPLQEEPAARSLELGCIEYYKNGLFIRIPNQKYIDF</sequence>
<evidence type="ECO:0000256" key="4">
    <source>
        <dbReference type="ARBA" id="ARBA00022825"/>
    </source>
</evidence>
<dbReference type="InterPro" id="IPR015500">
    <property type="entry name" value="Peptidase_S8_subtilisin-rel"/>
</dbReference>
<keyword evidence="8" id="KW-1185">Reference proteome</keyword>
<evidence type="ECO:0000256" key="1">
    <source>
        <dbReference type="ARBA" id="ARBA00011073"/>
    </source>
</evidence>
<dbReference type="InterPro" id="IPR036852">
    <property type="entry name" value="Peptidase_S8/S53_dom_sf"/>
</dbReference>
<dbReference type="Gene3D" id="2.60.120.1290">
    <property type="match status" value="1"/>
</dbReference>
<feature type="active site" description="Charge relay system" evidence="5">
    <location>
        <position position="193"/>
    </location>
</feature>
<keyword evidence="3 5" id="KW-0378">Hydrolase</keyword>
<dbReference type="PANTHER" id="PTHR43806">
    <property type="entry name" value="PEPTIDASE S8"/>
    <property type="match status" value="1"/>
</dbReference>
<dbReference type="Proteomes" id="UP000184310">
    <property type="component" value="Unassembled WGS sequence"/>
</dbReference>
<dbReference type="PIRSF" id="PIRSF037894">
    <property type="entry name" value="Subtilisin_rel_CspABC"/>
    <property type="match status" value="1"/>
</dbReference>
<dbReference type="EMBL" id="FQZB01000013">
    <property type="protein sequence ID" value="SHK08002.1"/>
    <property type="molecule type" value="Genomic_DNA"/>
</dbReference>
<dbReference type="STRING" id="1121302.SAMN02745163_03173"/>
<dbReference type="InterPro" id="IPR034045">
    <property type="entry name" value="Pep_S8_CspA-like"/>
</dbReference>
<dbReference type="InterPro" id="IPR023827">
    <property type="entry name" value="Peptidase_S8_Asp-AS"/>
</dbReference>
<reference evidence="7 8" key="1">
    <citation type="submission" date="2016-11" db="EMBL/GenBank/DDBJ databases">
        <authorList>
            <person name="Jaros S."/>
            <person name="Januszkiewicz K."/>
            <person name="Wedrychowicz H."/>
        </authorList>
    </citation>
    <scope>NUCLEOTIDE SEQUENCE [LARGE SCALE GENOMIC DNA]</scope>
    <source>
        <strain evidence="7 8">DSM 21758</strain>
    </source>
</reference>
<protein>
    <submittedName>
        <fullName evidence="7">Subtilase family protein</fullName>
    </submittedName>
</protein>
<dbReference type="GO" id="GO:0004252">
    <property type="term" value="F:serine-type endopeptidase activity"/>
    <property type="evidence" value="ECO:0007669"/>
    <property type="project" value="UniProtKB-UniRule"/>
</dbReference>
<evidence type="ECO:0000313" key="7">
    <source>
        <dbReference type="EMBL" id="SHK08002.1"/>
    </source>
</evidence>
<dbReference type="InterPro" id="IPR017310">
    <property type="entry name" value="Pept_S8A_subtilisin_clostridia"/>
</dbReference>
<feature type="domain" description="Peptidase S8/S53" evidence="6">
    <location>
        <begin position="112"/>
        <end position="310"/>
    </location>
</feature>
<comment type="similarity">
    <text evidence="1 5">Belongs to the peptidase S8 family.</text>
</comment>
<dbReference type="AlphaFoldDB" id="A0A1M6PJ72"/>
<dbReference type="PROSITE" id="PS51892">
    <property type="entry name" value="SUBTILASE"/>
    <property type="match status" value="1"/>
</dbReference>
<dbReference type="InterPro" id="IPR050131">
    <property type="entry name" value="Peptidase_S8_subtilisin-like"/>
</dbReference>
<feature type="active site" description="Charge relay system" evidence="5">
    <location>
        <position position="516"/>
    </location>
</feature>
<dbReference type="Pfam" id="PF00082">
    <property type="entry name" value="Peptidase_S8"/>
    <property type="match status" value="2"/>
</dbReference>
<dbReference type="CDD" id="cd07478">
    <property type="entry name" value="Peptidases_S8_CspA-like"/>
    <property type="match status" value="1"/>
</dbReference>
<keyword evidence="2 5" id="KW-0645">Protease</keyword>
<keyword evidence="4 5" id="KW-0720">Serine protease</keyword>
<feature type="active site" description="Charge relay system" evidence="5">
    <location>
        <position position="121"/>
    </location>
</feature>
<feature type="domain" description="Peptidase S8/S53" evidence="6">
    <location>
        <begin position="446"/>
        <end position="571"/>
    </location>
</feature>
<evidence type="ECO:0000313" key="8">
    <source>
        <dbReference type="Proteomes" id="UP000184310"/>
    </source>
</evidence>
<evidence type="ECO:0000256" key="5">
    <source>
        <dbReference type="PROSITE-ProRule" id="PRU01240"/>
    </source>
</evidence>
<accession>A0A1M6PJ72</accession>
<evidence type="ECO:0000256" key="3">
    <source>
        <dbReference type="ARBA" id="ARBA00022801"/>
    </source>
</evidence>
<organism evidence="7 8">
    <name type="scientific">Clostridium cavendishii DSM 21758</name>
    <dbReference type="NCBI Taxonomy" id="1121302"/>
    <lineage>
        <taxon>Bacteria</taxon>
        <taxon>Bacillati</taxon>
        <taxon>Bacillota</taxon>
        <taxon>Clostridia</taxon>
        <taxon>Eubacteriales</taxon>
        <taxon>Clostridiaceae</taxon>
        <taxon>Clostridium</taxon>
    </lineage>
</organism>
<evidence type="ECO:0000256" key="2">
    <source>
        <dbReference type="ARBA" id="ARBA00022670"/>
    </source>
</evidence>
<proteinExistence type="inferred from homology"/>
<dbReference type="InterPro" id="IPR000209">
    <property type="entry name" value="Peptidase_S8/S53_dom"/>
</dbReference>